<dbReference type="PRINTS" id="PR00385">
    <property type="entry name" value="P450"/>
</dbReference>
<comment type="similarity">
    <text evidence="1">Belongs to the cytochrome P450 family.</text>
</comment>
<keyword evidence="2" id="KW-0560">Oxidoreductase</keyword>
<keyword evidence="4" id="KW-0479">Metal-binding</keyword>
<comment type="caution">
    <text evidence="5">The sequence shown here is derived from an EMBL/GenBank/DDBJ whole genome shotgun (WGS) entry which is preliminary data.</text>
</comment>
<dbReference type="Gene3D" id="1.10.630.10">
    <property type="entry name" value="Cytochrome P450"/>
    <property type="match status" value="1"/>
</dbReference>
<dbReference type="Proteomes" id="UP001194746">
    <property type="component" value="Unassembled WGS sequence"/>
</dbReference>
<evidence type="ECO:0000256" key="3">
    <source>
        <dbReference type="ARBA" id="ARBA00023033"/>
    </source>
</evidence>
<dbReference type="PRINTS" id="PR00463">
    <property type="entry name" value="EP450I"/>
</dbReference>
<protein>
    <recommendedName>
        <fullName evidence="7">Cytochrome P450 monooxygenase</fullName>
    </recommendedName>
</protein>
<dbReference type="GO" id="GO:0016705">
    <property type="term" value="F:oxidoreductase activity, acting on paired donors, with incorporation or reduction of molecular oxygen"/>
    <property type="evidence" value="ECO:0007669"/>
    <property type="project" value="InterPro"/>
</dbReference>
<name>A0AAD4CQW6_ASPNN</name>
<evidence type="ECO:0000256" key="1">
    <source>
        <dbReference type="ARBA" id="ARBA00010617"/>
    </source>
</evidence>
<keyword evidence="4" id="KW-0349">Heme</keyword>
<evidence type="ECO:0000313" key="6">
    <source>
        <dbReference type="Proteomes" id="UP001194746"/>
    </source>
</evidence>
<dbReference type="GO" id="GO:0004497">
    <property type="term" value="F:monooxygenase activity"/>
    <property type="evidence" value="ECO:0007669"/>
    <property type="project" value="UniProtKB-KW"/>
</dbReference>
<accession>A0AAD4CQW6</accession>
<evidence type="ECO:0000256" key="4">
    <source>
        <dbReference type="PIRSR" id="PIRSR602401-1"/>
    </source>
</evidence>
<keyword evidence="3" id="KW-0503">Monooxygenase</keyword>
<dbReference type="SUPFAM" id="SSF48264">
    <property type="entry name" value="Cytochrome P450"/>
    <property type="match status" value="1"/>
</dbReference>
<dbReference type="Pfam" id="PF00067">
    <property type="entry name" value="p450"/>
    <property type="match status" value="1"/>
</dbReference>
<dbReference type="InterPro" id="IPR050121">
    <property type="entry name" value="Cytochrome_P450_monoxygenase"/>
</dbReference>
<evidence type="ECO:0008006" key="7">
    <source>
        <dbReference type="Google" id="ProtNLM"/>
    </source>
</evidence>
<evidence type="ECO:0000256" key="2">
    <source>
        <dbReference type="ARBA" id="ARBA00023002"/>
    </source>
</evidence>
<dbReference type="GO" id="GO:0020037">
    <property type="term" value="F:heme binding"/>
    <property type="evidence" value="ECO:0007669"/>
    <property type="project" value="InterPro"/>
</dbReference>
<proteinExistence type="inferred from homology"/>
<keyword evidence="6" id="KW-1185">Reference proteome</keyword>
<dbReference type="AlphaFoldDB" id="A0AAD4CQW6"/>
<reference evidence="5" key="2">
    <citation type="submission" date="2020-02" db="EMBL/GenBank/DDBJ databases">
        <authorList>
            <person name="Gilchrist C.L.M."/>
            <person name="Chooi Y.-H."/>
        </authorList>
    </citation>
    <scope>NUCLEOTIDE SEQUENCE</scope>
    <source>
        <strain evidence="5">MST-FP2251</strain>
    </source>
</reference>
<keyword evidence="4" id="KW-0408">Iron</keyword>
<sequence>MFTLFIAGLLVIYFTRLVFNFLHNLKLARDTGLPYLLYPISEHSLLYVILFETRVVPNLVRKWLPTRLSDYIFSSVLKYRWTVKDRLHKRHGDVYMLVTPGTLSCNVADAAVVSQICMARRSFEKPAKQFEGLEIYGPSVISVDESKWAHHRRHTALAFNEKHNALVWQDGIRQTLEMMQNWTDEHGSADVTLPDSQEDMMKLSLNLICRTGYGVDLSFKRTIEKAAANTQALFKDSINPPPGYHFTFRQVMEYMSNHLATVFIANSLLPKWTPRALFPFLTDDFNAYEDLIRYFRALISDARSNNDPASNNLLNQMVRPRTRPTGTQPKSSLGFTETELLGNLYVFTVAGHETTATTSRFALALLALHQDVQDYVFKDIQEALHDESPDPAEWDYATVYPKLIATLCVMLETMRLYPPVVTIFKLTSQLDATFTYSNQTHHIPPNVTVNLNTNGLHYSPKYWGPDAESFHPQRWDKRNKHSFLAQNSGSEGLSAPGLEYATIHKPVRGAYIPFSDGFRACMGRKFAQVEFVIALALILRTYRISLAKVRDDEREEEVVARVQEVLGNSSSFLTLGMRDE</sequence>
<dbReference type="CDD" id="cd11070">
    <property type="entry name" value="CYP56-like"/>
    <property type="match status" value="1"/>
</dbReference>
<dbReference type="PANTHER" id="PTHR24305">
    <property type="entry name" value="CYTOCHROME P450"/>
    <property type="match status" value="1"/>
</dbReference>
<dbReference type="EMBL" id="VCAU01000023">
    <property type="protein sequence ID" value="KAF9890797.1"/>
    <property type="molecule type" value="Genomic_DNA"/>
</dbReference>
<dbReference type="InterPro" id="IPR036396">
    <property type="entry name" value="Cyt_P450_sf"/>
</dbReference>
<dbReference type="InterPro" id="IPR002401">
    <property type="entry name" value="Cyt_P450_E_grp-I"/>
</dbReference>
<dbReference type="PANTHER" id="PTHR24305:SF166">
    <property type="entry name" value="CYTOCHROME P450 12A4, MITOCHONDRIAL-RELATED"/>
    <property type="match status" value="1"/>
</dbReference>
<organism evidence="5 6">
    <name type="scientific">Aspergillus nanangensis</name>
    <dbReference type="NCBI Taxonomy" id="2582783"/>
    <lineage>
        <taxon>Eukaryota</taxon>
        <taxon>Fungi</taxon>
        <taxon>Dikarya</taxon>
        <taxon>Ascomycota</taxon>
        <taxon>Pezizomycotina</taxon>
        <taxon>Eurotiomycetes</taxon>
        <taxon>Eurotiomycetidae</taxon>
        <taxon>Eurotiales</taxon>
        <taxon>Aspergillaceae</taxon>
        <taxon>Aspergillus</taxon>
        <taxon>Aspergillus subgen. Circumdati</taxon>
    </lineage>
</organism>
<feature type="binding site" description="axial binding residue" evidence="4">
    <location>
        <position position="521"/>
    </location>
    <ligand>
        <name>heme</name>
        <dbReference type="ChEBI" id="CHEBI:30413"/>
    </ligand>
    <ligandPart>
        <name>Fe</name>
        <dbReference type="ChEBI" id="CHEBI:18248"/>
    </ligandPart>
</feature>
<reference evidence="5" key="1">
    <citation type="journal article" date="2019" name="Beilstein J. Org. Chem.">
        <title>Nanangenines: drimane sesquiterpenoids as the dominant metabolite cohort of a novel Australian fungus, Aspergillus nanangensis.</title>
        <authorList>
            <person name="Lacey H.J."/>
            <person name="Gilchrist C.L.M."/>
            <person name="Crombie A."/>
            <person name="Kalaitzis J.A."/>
            <person name="Vuong D."/>
            <person name="Rutledge P.J."/>
            <person name="Turner P."/>
            <person name="Pitt J.I."/>
            <person name="Lacey E."/>
            <person name="Chooi Y.H."/>
            <person name="Piggott A.M."/>
        </authorList>
    </citation>
    <scope>NUCLEOTIDE SEQUENCE</scope>
    <source>
        <strain evidence="5">MST-FP2251</strain>
    </source>
</reference>
<gene>
    <name evidence="5" type="ORF">FE257_005367</name>
</gene>
<dbReference type="GO" id="GO:0005506">
    <property type="term" value="F:iron ion binding"/>
    <property type="evidence" value="ECO:0007669"/>
    <property type="project" value="InterPro"/>
</dbReference>
<comment type="cofactor">
    <cofactor evidence="4">
        <name>heme</name>
        <dbReference type="ChEBI" id="CHEBI:30413"/>
    </cofactor>
</comment>
<evidence type="ECO:0000313" key="5">
    <source>
        <dbReference type="EMBL" id="KAF9890797.1"/>
    </source>
</evidence>
<dbReference type="InterPro" id="IPR001128">
    <property type="entry name" value="Cyt_P450"/>
</dbReference>